<dbReference type="AlphaFoldDB" id="A0A3E1RJZ6"/>
<reference evidence="1 2" key="1">
    <citation type="submission" date="2018-05" db="EMBL/GenBank/DDBJ databases">
        <title>Rhodoferax soyangensis sp.nov., isolated from an oligotrophic freshwater lake.</title>
        <authorList>
            <person name="Park M."/>
        </authorList>
    </citation>
    <scope>NUCLEOTIDE SEQUENCE [LARGE SCALE GENOMIC DNA]</scope>
    <source>
        <strain evidence="1 2">IMCC26218</strain>
    </source>
</reference>
<sequence>MKTATLPTVRVLPEIRAEAEALLDAGESLSMFIEDSLRRHIALRQSERAFLARGMAAGARARETGVTISAEDSLVRLRALGKKRKASAKA</sequence>
<accession>A0A3E1RJZ6</accession>
<dbReference type="OrthoDB" id="8400336at2"/>
<dbReference type="RefSeq" id="WP_117173910.1">
    <property type="nucleotide sequence ID" value="NZ_QFZK01000001.1"/>
</dbReference>
<evidence type="ECO:0000313" key="2">
    <source>
        <dbReference type="Proteomes" id="UP000260665"/>
    </source>
</evidence>
<dbReference type="EMBL" id="QFZK01000001">
    <property type="protein sequence ID" value="RFO98890.1"/>
    <property type="molecule type" value="Genomic_DNA"/>
</dbReference>
<organism evidence="1 2">
    <name type="scientific">Rhodoferax lacus</name>
    <dbReference type="NCBI Taxonomy" id="2184758"/>
    <lineage>
        <taxon>Bacteria</taxon>
        <taxon>Pseudomonadati</taxon>
        <taxon>Pseudomonadota</taxon>
        <taxon>Betaproteobacteria</taxon>
        <taxon>Burkholderiales</taxon>
        <taxon>Comamonadaceae</taxon>
        <taxon>Rhodoferax</taxon>
    </lineage>
</organism>
<dbReference type="NCBIfam" id="NF041551">
    <property type="entry name" value="YlcI_YnfO_N"/>
    <property type="match status" value="1"/>
</dbReference>
<keyword evidence="2" id="KW-1185">Reference proteome</keyword>
<comment type="caution">
    <text evidence="1">The sequence shown here is derived from an EMBL/GenBank/DDBJ whole genome shotgun (WGS) entry which is preliminary data.</text>
</comment>
<protein>
    <submittedName>
        <fullName evidence="1">Prevent-host-death protein</fullName>
    </submittedName>
</protein>
<evidence type="ECO:0000313" key="1">
    <source>
        <dbReference type="EMBL" id="RFO98890.1"/>
    </source>
</evidence>
<name>A0A3E1RJZ6_9BURK</name>
<proteinExistence type="predicted"/>
<gene>
    <name evidence="1" type="ORF">DIC66_03195</name>
</gene>
<dbReference type="Proteomes" id="UP000260665">
    <property type="component" value="Unassembled WGS sequence"/>
</dbReference>